<dbReference type="InterPro" id="IPR041569">
    <property type="entry name" value="AAA_lid_3"/>
</dbReference>
<dbReference type="InterPro" id="IPR003593">
    <property type="entry name" value="AAA+_ATPase"/>
</dbReference>
<dbReference type="SMART" id="SM00382">
    <property type="entry name" value="AAA"/>
    <property type="match status" value="1"/>
</dbReference>
<name>A0A0F9WVV0_9ZZZZ</name>
<feature type="domain" description="AAA+ ATPase" evidence="2">
    <location>
        <begin position="187"/>
        <end position="319"/>
    </location>
</feature>
<dbReference type="Gene3D" id="1.10.8.60">
    <property type="match status" value="1"/>
</dbReference>
<dbReference type="Pfam" id="PF00004">
    <property type="entry name" value="AAA"/>
    <property type="match status" value="1"/>
</dbReference>
<dbReference type="Pfam" id="PF17862">
    <property type="entry name" value="AAA_lid_3"/>
    <property type="match status" value="1"/>
</dbReference>
<dbReference type="EMBL" id="LAZR01000191">
    <property type="protein sequence ID" value="KKN83073.1"/>
    <property type="molecule type" value="Genomic_DNA"/>
</dbReference>
<proteinExistence type="predicted"/>
<feature type="compositionally biased region" description="Basic and acidic residues" evidence="1">
    <location>
        <begin position="40"/>
        <end position="52"/>
    </location>
</feature>
<feature type="compositionally biased region" description="Basic residues" evidence="1">
    <location>
        <begin position="1"/>
        <end position="10"/>
    </location>
</feature>
<comment type="caution">
    <text evidence="3">The sequence shown here is derived from an EMBL/GenBank/DDBJ whole genome shotgun (WGS) entry which is preliminary data.</text>
</comment>
<dbReference type="PANTHER" id="PTHR23074">
    <property type="entry name" value="AAA DOMAIN-CONTAINING"/>
    <property type="match status" value="1"/>
</dbReference>
<organism evidence="3">
    <name type="scientific">marine sediment metagenome</name>
    <dbReference type="NCBI Taxonomy" id="412755"/>
    <lineage>
        <taxon>unclassified sequences</taxon>
        <taxon>metagenomes</taxon>
        <taxon>ecological metagenomes</taxon>
    </lineage>
</organism>
<evidence type="ECO:0000313" key="3">
    <source>
        <dbReference type="EMBL" id="KKN83073.1"/>
    </source>
</evidence>
<dbReference type="InterPro" id="IPR050304">
    <property type="entry name" value="MT-severing_AAA_ATPase"/>
</dbReference>
<dbReference type="Gene3D" id="3.40.50.300">
    <property type="entry name" value="P-loop containing nucleotide triphosphate hydrolases"/>
    <property type="match status" value="1"/>
</dbReference>
<reference evidence="3" key="1">
    <citation type="journal article" date="2015" name="Nature">
        <title>Complex archaea that bridge the gap between prokaryotes and eukaryotes.</title>
        <authorList>
            <person name="Spang A."/>
            <person name="Saw J.H."/>
            <person name="Jorgensen S.L."/>
            <person name="Zaremba-Niedzwiedzka K."/>
            <person name="Martijn J."/>
            <person name="Lind A.E."/>
            <person name="van Eijk R."/>
            <person name="Schleper C."/>
            <person name="Guy L."/>
            <person name="Ettema T.J."/>
        </authorList>
    </citation>
    <scope>NUCLEOTIDE SEQUENCE</scope>
</reference>
<evidence type="ECO:0000259" key="2">
    <source>
        <dbReference type="SMART" id="SM00382"/>
    </source>
</evidence>
<dbReference type="AlphaFoldDB" id="A0A0F9WVV0"/>
<gene>
    <name evidence="3" type="ORF">LCGC14_0303390</name>
</gene>
<dbReference type="GO" id="GO:0005524">
    <property type="term" value="F:ATP binding"/>
    <property type="evidence" value="ECO:0007669"/>
    <property type="project" value="InterPro"/>
</dbReference>
<protein>
    <recommendedName>
        <fullName evidence="2">AAA+ ATPase domain-containing protein</fullName>
    </recommendedName>
</protein>
<dbReference type="SUPFAM" id="SSF52540">
    <property type="entry name" value="P-loop containing nucleoside triphosphate hydrolases"/>
    <property type="match status" value="1"/>
</dbReference>
<evidence type="ECO:0000256" key="1">
    <source>
        <dbReference type="SAM" id="MobiDB-lite"/>
    </source>
</evidence>
<accession>A0A0F9WVV0</accession>
<dbReference type="InterPro" id="IPR003959">
    <property type="entry name" value="ATPase_AAA_core"/>
</dbReference>
<sequence length="426" mass="47665">MTRDHRRSVNKKPTNVKGKSDLTTGEKRLLGKIKKHPVSPKKEDKQARMDDLNTRDVYAQMITQQKALIKDDPARKAELNTLIEDYQDKIDDIDAKLGLESVPKTKPTKEIGTARPKIQKIFQETGPKNEEAQEAEQIARAWIIEPSQIKSNGMNDIIGHNAAKIALKTHIKVPLIAPQFFDETKKPNRTFLFVGPPGTGKTELAKAAAKDANINFMEIRASDLLSKYFGTPSIRVKALFREAAKRQPILIFIDEADDLFDRTDEKVKKIANEFYKAIADLQMSNERMYVIAATNKPENLDGGAIRRFTPIPVNLPLVGEREAMFETRTRTNVVKVEGLDYAKLAAETDGYSGSDIAAITSDALSKPLDELVEALGDKDLNRIKGISPDTLRPVTMDDFLEIIDKKPPTATADELAAIDAFWRQQK</sequence>
<feature type="compositionally biased region" description="Basic residues" evidence="1">
    <location>
        <begin position="30"/>
        <end position="39"/>
    </location>
</feature>
<feature type="compositionally biased region" description="Basic and acidic residues" evidence="1">
    <location>
        <begin position="18"/>
        <end position="29"/>
    </location>
</feature>
<feature type="region of interest" description="Disordered" evidence="1">
    <location>
        <begin position="1"/>
        <end position="52"/>
    </location>
</feature>
<dbReference type="InterPro" id="IPR027417">
    <property type="entry name" value="P-loop_NTPase"/>
</dbReference>
<dbReference type="PANTHER" id="PTHR23074:SF83">
    <property type="entry name" value="VACUOLAR PROTEIN SORTING-ASSOCIATED PROTEIN 4A"/>
    <property type="match status" value="1"/>
</dbReference>
<dbReference type="GO" id="GO:0016887">
    <property type="term" value="F:ATP hydrolysis activity"/>
    <property type="evidence" value="ECO:0007669"/>
    <property type="project" value="InterPro"/>
</dbReference>